<accession>A0ABY4X6V5</accession>
<dbReference type="PANTHER" id="PTHR43531:SF11">
    <property type="entry name" value="METHYL-ACCEPTING CHEMOTAXIS PROTEIN 3"/>
    <property type="match status" value="1"/>
</dbReference>
<dbReference type="Pfam" id="PF00015">
    <property type="entry name" value="MCPsignal"/>
    <property type="match status" value="1"/>
</dbReference>
<dbReference type="Proteomes" id="UP001056937">
    <property type="component" value="Chromosome 1"/>
</dbReference>
<feature type="domain" description="Methyl-accepting transducer" evidence="7">
    <location>
        <begin position="323"/>
        <end position="552"/>
    </location>
</feature>
<dbReference type="Gene3D" id="1.10.287.950">
    <property type="entry name" value="Methyl-accepting chemotaxis protein"/>
    <property type="match status" value="1"/>
</dbReference>
<sequence length="622" mass="65029">MNNLSISRKLMLCFGVMLLVFGAVSILSVSRLGSVAGTAAELGGEKRARVAASAAIDVATSDMRVAEGAHFLLTNPVQLAQADAALRVLRARITERLAWLQSRTTDPQLRKLLRTYQEHYFAYVAKSDASLALWRRHQIPEALAAFRADRALYDNLNDTIAAVQARQAQIMTDLVAEAQGQADAARTIIVIASLAVGGLCIAMFVLLVRGIATPMRQVTDGLAALARGDMHFRLALSERTDEVGQLVQASERLRDQLAAAEQAKAEQAQLIVTSIGSGLDALSRGDLTYRVTAELQGVFAQLKSDYNGALDALNATLAAFTEAAAGISSGSAEIRQASEDLSSRTEQQAASLEETAAALSQVTTTVRAAAADAQRANGVVEAARGEAEQSGQVVKRAVEAMEGIERTAREINDIISVIDGIAFQTNLLALNAGVEAARAGDAGKGFAVVASEVRALAERSAEAAKDIKAKITASGEQVASGVDLVTETGKALGRIVASVGEISGLMGQIASSAEAQSAGLTQVNTAVSEMDSMTQQNAAMAEEATAAARSLAGQADQLSTEVARFRLTAAPRPLTAPKPVTPSRSRVTTLPRARAAGHRASAVAAAAPVLSTAEDSEAWTEF</sequence>
<comment type="similarity">
    <text evidence="2">Belongs to the methyl-accepting chemotaxis (MCP) protein family.</text>
</comment>
<evidence type="ECO:0000256" key="3">
    <source>
        <dbReference type="PROSITE-ProRule" id="PRU00284"/>
    </source>
</evidence>
<evidence type="ECO:0000313" key="10">
    <source>
        <dbReference type="Proteomes" id="UP001056937"/>
    </source>
</evidence>
<evidence type="ECO:0000256" key="6">
    <source>
        <dbReference type="SAM" id="Phobius"/>
    </source>
</evidence>
<evidence type="ECO:0000259" key="8">
    <source>
        <dbReference type="PROSITE" id="PS50885"/>
    </source>
</evidence>
<keyword evidence="1" id="KW-0145">Chemotaxis</keyword>
<evidence type="ECO:0000313" key="9">
    <source>
        <dbReference type="EMBL" id="USI72642.1"/>
    </source>
</evidence>
<dbReference type="SMART" id="SM00304">
    <property type="entry name" value="HAMP"/>
    <property type="match status" value="2"/>
</dbReference>
<evidence type="ECO:0000256" key="5">
    <source>
        <dbReference type="SAM" id="MobiDB-lite"/>
    </source>
</evidence>
<dbReference type="CDD" id="cd19411">
    <property type="entry name" value="MCP2201-like_sensor"/>
    <property type="match status" value="1"/>
</dbReference>
<proteinExistence type="inferred from homology"/>
<organism evidence="9 10">
    <name type="scientific">Sphingomonas morindae</name>
    <dbReference type="NCBI Taxonomy" id="1541170"/>
    <lineage>
        <taxon>Bacteria</taxon>
        <taxon>Pseudomonadati</taxon>
        <taxon>Pseudomonadota</taxon>
        <taxon>Alphaproteobacteria</taxon>
        <taxon>Sphingomonadales</taxon>
        <taxon>Sphingomonadaceae</taxon>
        <taxon>Sphingomonas</taxon>
    </lineage>
</organism>
<evidence type="ECO:0000259" key="7">
    <source>
        <dbReference type="PROSITE" id="PS50111"/>
    </source>
</evidence>
<feature type="compositionally biased region" description="Low complexity" evidence="5">
    <location>
        <begin position="592"/>
        <end position="607"/>
    </location>
</feature>
<dbReference type="SUPFAM" id="SSF158472">
    <property type="entry name" value="HAMP domain-like"/>
    <property type="match status" value="1"/>
</dbReference>
<keyword evidence="6" id="KW-1133">Transmembrane helix</keyword>
<dbReference type="EMBL" id="CP084930">
    <property type="protein sequence ID" value="USI72642.1"/>
    <property type="molecule type" value="Genomic_DNA"/>
</dbReference>
<reference evidence="9" key="1">
    <citation type="journal article" date="2022" name="Toxins">
        <title>Genomic Analysis of Sphingopyxis sp. USTB-05 for Biodegrading Cyanobacterial Hepatotoxins.</title>
        <authorList>
            <person name="Liu C."/>
            <person name="Xu Q."/>
            <person name="Zhao Z."/>
            <person name="Zhang H."/>
            <person name="Liu X."/>
            <person name="Yin C."/>
            <person name="Liu Y."/>
            <person name="Yan H."/>
        </authorList>
    </citation>
    <scope>NUCLEOTIDE SEQUENCE</scope>
    <source>
        <strain evidence="9">NBD5</strain>
    </source>
</reference>
<gene>
    <name evidence="9" type="ORF">LHA26_15370</name>
</gene>
<evidence type="ECO:0000256" key="4">
    <source>
        <dbReference type="SAM" id="Coils"/>
    </source>
</evidence>
<protein>
    <submittedName>
        <fullName evidence="9">Methyl-accepting chemotaxis protein</fullName>
    </submittedName>
</protein>
<keyword evidence="6" id="KW-0812">Transmembrane</keyword>
<dbReference type="Pfam" id="PF12729">
    <property type="entry name" value="4HB_MCP_1"/>
    <property type="match status" value="1"/>
</dbReference>
<dbReference type="InterPro" id="IPR003660">
    <property type="entry name" value="HAMP_dom"/>
</dbReference>
<dbReference type="InterPro" id="IPR024478">
    <property type="entry name" value="HlyB_4HB_MCP"/>
</dbReference>
<dbReference type="PANTHER" id="PTHR43531">
    <property type="entry name" value="PROTEIN ICFG"/>
    <property type="match status" value="1"/>
</dbReference>
<evidence type="ECO:0000256" key="1">
    <source>
        <dbReference type="ARBA" id="ARBA00022500"/>
    </source>
</evidence>
<dbReference type="SMART" id="SM00283">
    <property type="entry name" value="MA"/>
    <property type="match status" value="1"/>
</dbReference>
<keyword evidence="4" id="KW-0175">Coiled coil</keyword>
<feature type="region of interest" description="Disordered" evidence="5">
    <location>
        <begin position="569"/>
        <end position="622"/>
    </location>
</feature>
<keyword evidence="6" id="KW-0472">Membrane</keyword>
<dbReference type="PROSITE" id="PS50111">
    <property type="entry name" value="CHEMOTAXIS_TRANSDUC_2"/>
    <property type="match status" value="1"/>
</dbReference>
<name>A0ABY4X6V5_9SPHN</name>
<dbReference type="CDD" id="cd11386">
    <property type="entry name" value="MCP_signal"/>
    <property type="match status" value="1"/>
</dbReference>
<dbReference type="InterPro" id="IPR047347">
    <property type="entry name" value="YvaQ-like_sensor"/>
</dbReference>
<feature type="transmembrane region" description="Helical" evidence="6">
    <location>
        <begin position="188"/>
        <end position="208"/>
    </location>
</feature>
<dbReference type="Pfam" id="PF00672">
    <property type="entry name" value="HAMP"/>
    <property type="match status" value="1"/>
</dbReference>
<dbReference type="PROSITE" id="PS50885">
    <property type="entry name" value="HAMP"/>
    <property type="match status" value="2"/>
</dbReference>
<keyword evidence="3" id="KW-0807">Transducer</keyword>
<keyword evidence="10" id="KW-1185">Reference proteome</keyword>
<dbReference type="InterPro" id="IPR004089">
    <property type="entry name" value="MCPsignal_dom"/>
</dbReference>
<feature type="domain" description="HAMP" evidence="8">
    <location>
        <begin position="272"/>
        <end position="318"/>
    </location>
</feature>
<evidence type="ECO:0000256" key="2">
    <source>
        <dbReference type="ARBA" id="ARBA00029447"/>
    </source>
</evidence>
<dbReference type="Gene3D" id="6.10.340.10">
    <property type="match status" value="1"/>
</dbReference>
<dbReference type="SUPFAM" id="SSF58104">
    <property type="entry name" value="Methyl-accepting chemotaxis protein (MCP) signaling domain"/>
    <property type="match status" value="1"/>
</dbReference>
<feature type="domain" description="HAMP" evidence="8">
    <location>
        <begin position="209"/>
        <end position="262"/>
    </location>
</feature>
<dbReference type="RefSeq" id="WP_302898020.1">
    <property type="nucleotide sequence ID" value="NZ_CP084930.1"/>
</dbReference>
<dbReference type="InterPro" id="IPR051310">
    <property type="entry name" value="MCP_chemotaxis"/>
</dbReference>
<feature type="coiled-coil region" evidence="4">
    <location>
        <begin position="243"/>
        <end position="270"/>
    </location>
</feature>